<dbReference type="Gene3D" id="3.30.70.100">
    <property type="match status" value="1"/>
</dbReference>
<dbReference type="SUPFAM" id="SSF54975">
    <property type="entry name" value="Acylphosphatase/BLUF domain-like"/>
    <property type="match status" value="1"/>
</dbReference>
<comment type="caution">
    <text evidence="2">The sequence shown here is derived from an EMBL/GenBank/DDBJ whole genome shotgun (WGS) entry which is preliminary data.</text>
</comment>
<dbReference type="SMART" id="SM01034">
    <property type="entry name" value="BLUF"/>
    <property type="match status" value="1"/>
</dbReference>
<evidence type="ECO:0000313" key="2">
    <source>
        <dbReference type="EMBL" id="GAA0242946.1"/>
    </source>
</evidence>
<protein>
    <recommendedName>
        <fullName evidence="1">BLUF domain-containing protein</fullName>
    </recommendedName>
</protein>
<dbReference type="RefSeq" id="WP_343879969.1">
    <property type="nucleotide sequence ID" value="NZ_BAAAFO010000001.1"/>
</dbReference>
<sequence length="148" mass="16556">MDLFCVAYTSTARPGLNAEDVDQLLASARSTNSLLGVTGVLLYGAGRFFQYFEGPKEGVDEVYARILRSQRHTDVVELEFQPIPRRRFNRWFMGFREAPASVLQGLAQQQWARELPWIEGDHPDSPGMRHLLGLVSPNSSEHGVLAPA</sequence>
<accession>A0ABN0U9V5</accession>
<reference evidence="2 3" key="1">
    <citation type="journal article" date="2019" name="Int. J. Syst. Evol. Microbiol.">
        <title>The Global Catalogue of Microorganisms (GCM) 10K type strain sequencing project: providing services to taxonomists for standard genome sequencing and annotation.</title>
        <authorList>
            <consortium name="The Broad Institute Genomics Platform"/>
            <consortium name="The Broad Institute Genome Sequencing Center for Infectious Disease"/>
            <person name="Wu L."/>
            <person name="Ma J."/>
        </authorList>
    </citation>
    <scope>NUCLEOTIDE SEQUENCE [LARGE SCALE GENOMIC DNA]</scope>
    <source>
        <strain evidence="2 3">JCM 16242</strain>
    </source>
</reference>
<proteinExistence type="predicted"/>
<name>A0ABN0U9V5_9GAMM</name>
<gene>
    <name evidence="2" type="ORF">GCM10009126_05790</name>
</gene>
<organism evidence="2 3">
    <name type="scientific">Rhodanobacter caeni</name>
    <dbReference type="NCBI Taxonomy" id="657654"/>
    <lineage>
        <taxon>Bacteria</taxon>
        <taxon>Pseudomonadati</taxon>
        <taxon>Pseudomonadota</taxon>
        <taxon>Gammaproteobacteria</taxon>
        <taxon>Lysobacterales</taxon>
        <taxon>Rhodanobacteraceae</taxon>
        <taxon>Rhodanobacter</taxon>
    </lineage>
</organism>
<evidence type="ECO:0000259" key="1">
    <source>
        <dbReference type="PROSITE" id="PS50925"/>
    </source>
</evidence>
<dbReference type="InterPro" id="IPR036046">
    <property type="entry name" value="Acylphosphatase-like_dom_sf"/>
</dbReference>
<feature type="domain" description="BLUF" evidence="1">
    <location>
        <begin position="3"/>
        <end position="94"/>
    </location>
</feature>
<keyword evidence="3" id="KW-1185">Reference proteome</keyword>
<dbReference type="PROSITE" id="PS50925">
    <property type="entry name" value="BLUF"/>
    <property type="match status" value="1"/>
</dbReference>
<evidence type="ECO:0000313" key="3">
    <source>
        <dbReference type="Proteomes" id="UP001500657"/>
    </source>
</evidence>
<dbReference type="InterPro" id="IPR007024">
    <property type="entry name" value="BLUF_domain"/>
</dbReference>
<dbReference type="Proteomes" id="UP001500657">
    <property type="component" value="Unassembled WGS sequence"/>
</dbReference>
<dbReference type="Pfam" id="PF04940">
    <property type="entry name" value="BLUF"/>
    <property type="match status" value="1"/>
</dbReference>
<dbReference type="EMBL" id="BAAAFO010000001">
    <property type="protein sequence ID" value="GAA0242946.1"/>
    <property type="molecule type" value="Genomic_DNA"/>
</dbReference>